<gene>
    <name evidence="1" type="ORF">Prudu_001467</name>
</gene>
<proteinExistence type="predicted"/>
<dbReference type="EMBL" id="AP019297">
    <property type="protein sequence ID" value="BBG93455.1"/>
    <property type="molecule type" value="Genomic_DNA"/>
</dbReference>
<protein>
    <submittedName>
        <fullName evidence="1">Uncharacterized protein</fullName>
    </submittedName>
</protein>
<dbReference type="AlphaFoldDB" id="A0A4Y1QNM0"/>
<organism evidence="1">
    <name type="scientific">Prunus dulcis</name>
    <name type="common">Almond</name>
    <name type="synonym">Amygdalus dulcis</name>
    <dbReference type="NCBI Taxonomy" id="3755"/>
    <lineage>
        <taxon>Eukaryota</taxon>
        <taxon>Viridiplantae</taxon>
        <taxon>Streptophyta</taxon>
        <taxon>Embryophyta</taxon>
        <taxon>Tracheophyta</taxon>
        <taxon>Spermatophyta</taxon>
        <taxon>Magnoliopsida</taxon>
        <taxon>eudicotyledons</taxon>
        <taxon>Gunneridae</taxon>
        <taxon>Pentapetalae</taxon>
        <taxon>rosids</taxon>
        <taxon>fabids</taxon>
        <taxon>Rosales</taxon>
        <taxon>Rosaceae</taxon>
        <taxon>Amygdaloideae</taxon>
        <taxon>Amygdaleae</taxon>
        <taxon>Prunus</taxon>
    </lineage>
</organism>
<accession>A0A4Y1QNM0</accession>
<sequence length="198" mass="22624">HLRPSSSSRLSFKVSLPSTTTSSHYKSLISFPLSVFRLILRSELTSSLGYIANVSHQIPYIPEAERVLFEILSENEWDLSISIEMVVSTRENQQAIVLSAAEILWKEYRKWTSDVCVVLGMLTTIFIANQLIHSPHRYHSRLMHHGTLSLDGYWLAVTMTVCRKLKYTANRQDESAEEHKRKVVTILYNSGEDTVKGL</sequence>
<name>A0A4Y1QNM0_PRUDU</name>
<feature type="non-terminal residue" evidence="1">
    <location>
        <position position="1"/>
    </location>
</feature>
<evidence type="ECO:0000313" key="1">
    <source>
        <dbReference type="EMBL" id="BBG93455.1"/>
    </source>
</evidence>
<reference evidence="1" key="1">
    <citation type="journal article" date="2019" name="Science">
        <title>Mutation of a bHLH transcription factor allowed almond domestication.</title>
        <authorList>
            <person name="Sanchez-Perez R."/>
            <person name="Pavan S."/>
            <person name="Mazzeo R."/>
            <person name="Moldovan C."/>
            <person name="Aiese Cigliano R."/>
            <person name="Del Cueto J."/>
            <person name="Ricciardi F."/>
            <person name="Lotti C."/>
            <person name="Ricciardi L."/>
            <person name="Dicenta F."/>
            <person name="Lopez-Marques R.L."/>
            <person name="Lindberg Moller B."/>
        </authorList>
    </citation>
    <scope>NUCLEOTIDE SEQUENCE</scope>
</reference>